<dbReference type="InterPro" id="IPR008422">
    <property type="entry name" value="KN_HD"/>
</dbReference>
<protein>
    <recommendedName>
        <fullName evidence="10">Homeobox domain-containing protein</fullName>
    </recommendedName>
</protein>
<feature type="compositionally biased region" description="Polar residues" evidence="9">
    <location>
        <begin position="522"/>
        <end position="537"/>
    </location>
</feature>
<dbReference type="GO" id="GO:0003677">
    <property type="term" value="F:DNA binding"/>
    <property type="evidence" value="ECO:0007669"/>
    <property type="project" value="UniProtKB-UniRule"/>
</dbReference>
<evidence type="ECO:0000256" key="8">
    <source>
        <dbReference type="PROSITE-ProRule" id="PRU00108"/>
    </source>
</evidence>
<evidence type="ECO:0000256" key="5">
    <source>
        <dbReference type="ARBA" id="ARBA00023155"/>
    </source>
</evidence>
<feature type="region of interest" description="Disordered" evidence="9">
    <location>
        <begin position="1"/>
        <end position="21"/>
    </location>
</feature>
<keyword evidence="4 8" id="KW-0238">DNA-binding</keyword>
<dbReference type="Gene3D" id="1.10.10.60">
    <property type="entry name" value="Homeodomain-like"/>
    <property type="match status" value="1"/>
</dbReference>
<keyword evidence="7 8" id="KW-0539">Nucleus</keyword>
<dbReference type="SMART" id="SM00389">
    <property type="entry name" value="HOX"/>
    <property type="match status" value="1"/>
</dbReference>
<accession>A0ABD3BMD8</accession>
<dbReference type="AlphaFoldDB" id="A0ABD3BMD8"/>
<evidence type="ECO:0000256" key="9">
    <source>
        <dbReference type="SAM" id="MobiDB-lite"/>
    </source>
</evidence>
<evidence type="ECO:0000259" key="10">
    <source>
        <dbReference type="PROSITE" id="PS50071"/>
    </source>
</evidence>
<evidence type="ECO:0000256" key="7">
    <source>
        <dbReference type="ARBA" id="ARBA00023242"/>
    </source>
</evidence>
<evidence type="ECO:0000313" key="11">
    <source>
        <dbReference type="EMBL" id="KAL3618590.1"/>
    </source>
</evidence>
<evidence type="ECO:0000256" key="1">
    <source>
        <dbReference type="ARBA" id="ARBA00004123"/>
    </source>
</evidence>
<keyword evidence="3" id="KW-0805">Transcription regulation</keyword>
<evidence type="ECO:0000256" key="6">
    <source>
        <dbReference type="ARBA" id="ARBA00023163"/>
    </source>
</evidence>
<gene>
    <name evidence="11" type="ORF">CASFOL_037672</name>
</gene>
<feature type="domain" description="Homeobox" evidence="10">
    <location>
        <begin position="407"/>
        <end position="470"/>
    </location>
</feature>
<sequence length="616" mass="69286">MDMNSYRPETHVAQQSRRDKLRFPPPNYHYFGVYNNNNNNIINNSDHQLAAYDDPSEFCPEMNNNLNHPASDPQSYYGTWKSIADNNNNNCWVSANNNNNTNFVGQGLQSCSSSSPVLDVKPYTYQDLQELVTTSSFVQNSAEETRHHGPNWVVNDVELLLLPDQFGLKGSDESPNTRALALSLSSVPDLQRDNNNVMVQDFRVPNKALANRNPGPLGPFTGYATILRSSKFVRPAQILLEELCGTVERPYKNNIGICEEEADKVFLEEIRVSGDQGVGNGMDSYGPPQSLQKKTKLLYMQDEVYKKYKQYHEQMQMVVSSFESVAGLSASTPYVSLALKMVSKHFRCLKNAIMDQLKSIRNVLGEELLSSSAGTTSGTKGEAAVSMLKLFDQSFQKQKGVGNLDMQNIWRPQRGLPERAVSILRAWLFDHFLHPYPTDTDKHMLASQTGLTRNQVSNWFINARVRVWKPMVEEIHMLETKGMVVDTGSDGKTTEIADCDQANYTGQCSNTYTPRTSKMPDNYSTHPDPSSKYTTPSTLWNQEKRSRIEYHGPTRVFDEASMGFVGSHCGGVEMTGMGAVSLTLGLRQSAENGQRQPDRHHLRHHYGNHIIRDFVG</sequence>
<evidence type="ECO:0000256" key="4">
    <source>
        <dbReference type="ARBA" id="ARBA00023125"/>
    </source>
</evidence>
<dbReference type="PROSITE" id="PS50071">
    <property type="entry name" value="HOMEOBOX_2"/>
    <property type="match status" value="1"/>
</dbReference>
<organism evidence="11 12">
    <name type="scientific">Castilleja foliolosa</name>
    <dbReference type="NCBI Taxonomy" id="1961234"/>
    <lineage>
        <taxon>Eukaryota</taxon>
        <taxon>Viridiplantae</taxon>
        <taxon>Streptophyta</taxon>
        <taxon>Embryophyta</taxon>
        <taxon>Tracheophyta</taxon>
        <taxon>Spermatophyta</taxon>
        <taxon>Magnoliopsida</taxon>
        <taxon>eudicotyledons</taxon>
        <taxon>Gunneridae</taxon>
        <taxon>Pentapetalae</taxon>
        <taxon>asterids</taxon>
        <taxon>lamiids</taxon>
        <taxon>Lamiales</taxon>
        <taxon>Orobanchaceae</taxon>
        <taxon>Pedicularideae</taxon>
        <taxon>Castillejinae</taxon>
        <taxon>Castilleja</taxon>
    </lineage>
</organism>
<keyword evidence="6" id="KW-0804">Transcription</keyword>
<dbReference type="CDD" id="cd00086">
    <property type="entry name" value="homeodomain"/>
    <property type="match status" value="1"/>
</dbReference>
<dbReference type="InterPro" id="IPR001356">
    <property type="entry name" value="HD"/>
</dbReference>
<dbReference type="SMART" id="SM00574">
    <property type="entry name" value="POX"/>
    <property type="match status" value="1"/>
</dbReference>
<dbReference type="FunFam" id="1.10.10.60:FF:000117">
    <property type="entry name" value="BEL1-like homeodomain protein 9"/>
    <property type="match status" value="1"/>
</dbReference>
<dbReference type="Proteomes" id="UP001632038">
    <property type="component" value="Unassembled WGS sequence"/>
</dbReference>
<name>A0ABD3BMD8_9LAMI</name>
<feature type="DNA-binding region" description="Homeobox" evidence="8">
    <location>
        <begin position="409"/>
        <end position="471"/>
    </location>
</feature>
<dbReference type="Pfam" id="PF05920">
    <property type="entry name" value="Homeobox_KN"/>
    <property type="match status" value="1"/>
</dbReference>
<comment type="similarity">
    <text evidence="2">Belongs to the TALE/BELL homeobox family.</text>
</comment>
<proteinExistence type="inferred from homology"/>
<dbReference type="InterPro" id="IPR006563">
    <property type="entry name" value="POX_dom"/>
</dbReference>
<feature type="region of interest" description="Disordered" evidence="9">
    <location>
        <begin position="510"/>
        <end position="537"/>
    </location>
</feature>
<dbReference type="InterPro" id="IPR050224">
    <property type="entry name" value="TALE_homeobox"/>
</dbReference>
<dbReference type="Pfam" id="PF07526">
    <property type="entry name" value="POX"/>
    <property type="match status" value="1"/>
</dbReference>
<evidence type="ECO:0000313" key="12">
    <source>
        <dbReference type="Proteomes" id="UP001632038"/>
    </source>
</evidence>
<evidence type="ECO:0000256" key="3">
    <source>
        <dbReference type="ARBA" id="ARBA00023015"/>
    </source>
</evidence>
<evidence type="ECO:0000256" key="2">
    <source>
        <dbReference type="ARBA" id="ARBA00006454"/>
    </source>
</evidence>
<dbReference type="PANTHER" id="PTHR11850">
    <property type="entry name" value="HOMEOBOX PROTEIN TRANSCRIPTION FACTORS"/>
    <property type="match status" value="1"/>
</dbReference>
<reference evidence="12" key="1">
    <citation type="journal article" date="2024" name="IScience">
        <title>Strigolactones Initiate the Formation of Haustorium-like Structures in Castilleja.</title>
        <authorList>
            <person name="Buerger M."/>
            <person name="Peterson D."/>
            <person name="Chory J."/>
        </authorList>
    </citation>
    <scope>NUCLEOTIDE SEQUENCE [LARGE SCALE GENOMIC DNA]</scope>
</reference>
<dbReference type="InterPro" id="IPR009057">
    <property type="entry name" value="Homeodomain-like_sf"/>
</dbReference>
<keyword evidence="5 8" id="KW-0371">Homeobox</keyword>
<comment type="caution">
    <text evidence="11">The sequence shown here is derived from an EMBL/GenBank/DDBJ whole genome shotgun (WGS) entry which is preliminary data.</text>
</comment>
<dbReference type="SUPFAM" id="SSF46689">
    <property type="entry name" value="Homeodomain-like"/>
    <property type="match status" value="1"/>
</dbReference>
<keyword evidence="12" id="KW-1185">Reference proteome</keyword>
<comment type="subcellular location">
    <subcellularLocation>
        <location evidence="1 8">Nucleus</location>
    </subcellularLocation>
</comment>
<dbReference type="EMBL" id="JAVIJP010000080">
    <property type="protein sequence ID" value="KAL3618590.1"/>
    <property type="molecule type" value="Genomic_DNA"/>
</dbReference>
<dbReference type="GO" id="GO:0005634">
    <property type="term" value="C:nucleus"/>
    <property type="evidence" value="ECO:0007669"/>
    <property type="project" value="UniProtKB-SubCell"/>
</dbReference>